<reference evidence="3 4" key="1">
    <citation type="journal article" date="2019" name="Int. J. Syst. Evol. Microbiol.">
        <title>The Global Catalogue of Microorganisms (GCM) 10K type strain sequencing project: providing services to taxonomists for standard genome sequencing and annotation.</title>
        <authorList>
            <consortium name="The Broad Institute Genomics Platform"/>
            <consortium name="The Broad Institute Genome Sequencing Center for Infectious Disease"/>
            <person name="Wu L."/>
            <person name="Ma J."/>
        </authorList>
    </citation>
    <scope>NUCLEOTIDE SEQUENCE [LARGE SCALE GENOMIC DNA]</scope>
    <source>
        <strain evidence="3 4">JCM 15478</strain>
    </source>
</reference>
<dbReference type="PANTHER" id="PTHR48050:SF13">
    <property type="entry name" value="STEROL 3-BETA-GLUCOSYLTRANSFERASE UGT80A2"/>
    <property type="match status" value="1"/>
</dbReference>
<evidence type="ECO:0000313" key="3">
    <source>
        <dbReference type="EMBL" id="GAA2070029.1"/>
    </source>
</evidence>
<dbReference type="InterPro" id="IPR050426">
    <property type="entry name" value="Glycosyltransferase_28"/>
</dbReference>
<protein>
    <submittedName>
        <fullName evidence="3">Glycosyltransferase</fullName>
    </submittedName>
</protein>
<dbReference type="CDD" id="cd03784">
    <property type="entry name" value="GT1_Gtf-like"/>
    <property type="match status" value="1"/>
</dbReference>
<dbReference type="PANTHER" id="PTHR48050">
    <property type="entry name" value="STEROL 3-BETA-GLUCOSYLTRANSFERASE"/>
    <property type="match status" value="1"/>
</dbReference>
<dbReference type="Pfam" id="PF00201">
    <property type="entry name" value="UDPGT"/>
    <property type="match status" value="1"/>
</dbReference>
<feature type="compositionally biased region" description="Low complexity" evidence="2">
    <location>
        <begin position="397"/>
        <end position="411"/>
    </location>
</feature>
<gene>
    <name evidence="3" type="ORF">GCM10009801_20430</name>
</gene>
<dbReference type="SUPFAM" id="SSF53756">
    <property type="entry name" value="UDP-Glycosyltransferase/glycogen phosphorylase"/>
    <property type="match status" value="1"/>
</dbReference>
<feature type="region of interest" description="Disordered" evidence="2">
    <location>
        <begin position="397"/>
        <end position="421"/>
    </location>
</feature>
<evidence type="ECO:0000313" key="4">
    <source>
        <dbReference type="Proteomes" id="UP001500016"/>
    </source>
</evidence>
<keyword evidence="1" id="KW-0808">Transferase</keyword>
<comment type="caution">
    <text evidence="3">The sequence shown here is derived from an EMBL/GenBank/DDBJ whole genome shotgun (WGS) entry which is preliminary data.</text>
</comment>
<name>A0ABN2VRJ3_9ACTN</name>
<dbReference type="EMBL" id="BAAAPE010000005">
    <property type="protein sequence ID" value="GAA2070029.1"/>
    <property type="molecule type" value="Genomic_DNA"/>
</dbReference>
<dbReference type="RefSeq" id="WP_344526308.1">
    <property type="nucleotide sequence ID" value="NZ_BAAAPE010000005.1"/>
</dbReference>
<sequence length="421" mass="43046">MGRFLFVVPPLVGHVNPAVGTAAALAARGHDIAWAGPPGLVRRLAGPDASVYPCVPDGPGPGPGLEGNGRIEGRTARLKGPAAFQFLWESFLVPLADHMAPLVRDAVEEFGPDVLVADQQTVAGGLVADALGLTWATSATTSAELVDPLAGMPKVAAWLDGLLEELRGRIAGGRGTADPRMSPYGVVAYTTRALLGPAELPGQVRLVGPSVADRVTPDDFPWEWLDGADRTVLVTLGTANADAGGPFLNAAAEALAGMAASGVRAVVVDPAGTVPDAFGNVLLRPHVPQLPLLARADAVVCHAGHNTVCEALWHGVPLAVAPIRDDQPLVAGQVTDAGAGVRLRFARAGAPRIAEAVTALLDPANGHREAARAIARSFREAGGSAAAADHLEALLPPLSHAPGAAPGHAPGNATRDRRPAR</sequence>
<accession>A0ABN2VRJ3</accession>
<dbReference type="Gene3D" id="3.40.50.2000">
    <property type="entry name" value="Glycogen Phosphorylase B"/>
    <property type="match status" value="2"/>
</dbReference>
<dbReference type="InterPro" id="IPR002213">
    <property type="entry name" value="UDP_glucos_trans"/>
</dbReference>
<organism evidence="3 4">
    <name type="scientific">Streptomyces albiaxialis</name>
    <dbReference type="NCBI Taxonomy" id="329523"/>
    <lineage>
        <taxon>Bacteria</taxon>
        <taxon>Bacillati</taxon>
        <taxon>Actinomycetota</taxon>
        <taxon>Actinomycetes</taxon>
        <taxon>Kitasatosporales</taxon>
        <taxon>Streptomycetaceae</taxon>
        <taxon>Streptomyces</taxon>
    </lineage>
</organism>
<evidence type="ECO:0000256" key="2">
    <source>
        <dbReference type="SAM" id="MobiDB-lite"/>
    </source>
</evidence>
<proteinExistence type="predicted"/>
<evidence type="ECO:0000256" key="1">
    <source>
        <dbReference type="ARBA" id="ARBA00022679"/>
    </source>
</evidence>
<keyword evidence="4" id="KW-1185">Reference proteome</keyword>
<dbReference type="Proteomes" id="UP001500016">
    <property type="component" value="Unassembled WGS sequence"/>
</dbReference>